<dbReference type="RefSeq" id="WP_201652412.1">
    <property type="nucleotide sequence ID" value="NZ_JAEQNC010000001.1"/>
</dbReference>
<organism evidence="2 3">
    <name type="scientific">Rhizobium setariae</name>
    <dbReference type="NCBI Taxonomy" id="2801340"/>
    <lineage>
        <taxon>Bacteria</taxon>
        <taxon>Pseudomonadati</taxon>
        <taxon>Pseudomonadota</taxon>
        <taxon>Alphaproteobacteria</taxon>
        <taxon>Hyphomicrobiales</taxon>
        <taxon>Rhizobiaceae</taxon>
        <taxon>Rhizobium/Agrobacterium group</taxon>
        <taxon>Rhizobium</taxon>
    </lineage>
</organism>
<evidence type="ECO:0008006" key="4">
    <source>
        <dbReference type="Google" id="ProtNLM"/>
    </source>
</evidence>
<proteinExistence type="predicted"/>
<evidence type="ECO:0000256" key="1">
    <source>
        <dbReference type="SAM" id="SignalP"/>
    </source>
</evidence>
<dbReference type="EMBL" id="JAEQNC010000001">
    <property type="protein sequence ID" value="MBL0370844.1"/>
    <property type="molecule type" value="Genomic_DNA"/>
</dbReference>
<feature type="chain" id="PRO_5036698652" description="Lipoprotein" evidence="1">
    <location>
        <begin position="28"/>
        <end position="191"/>
    </location>
</feature>
<keyword evidence="1" id="KW-0732">Signal</keyword>
<dbReference type="Proteomes" id="UP000633219">
    <property type="component" value="Unassembled WGS sequence"/>
</dbReference>
<gene>
    <name evidence="2" type="ORF">JJB09_02270</name>
</gene>
<feature type="signal peptide" evidence="1">
    <location>
        <begin position="1"/>
        <end position="27"/>
    </location>
</feature>
<dbReference type="AlphaFoldDB" id="A0A936YIE9"/>
<sequence length="191" mass="20161">MSGRIFRLLASLSIAAFVAGCSSSDMSSSFNLGKKTDETAPSSSTPVVVQGSCPQIYLREGTAIYRQYAKGTKKDPSGMADPEKLEFQATLDGTTRQCFQTAQGLKVTAVVRVRVVLGPAGKAGSYTLPIRVAATDGDQTLYSELTRFPVTVPAGQGSGQFIFSKDDVVLQGAGGMTRLFAGIDEGPYNTK</sequence>
<dbReference type="PROSITE" id="PS51257">
    <property type="entry name" value="PROKAR_LIPOPROTEIN"/>
    <property type="match status" value="1"/>
</dbReference>
<evidence type="ECO:0000313" key="2">
    <source>
        <dbReference type="EMBL" id="MBL0370844.1"/>
    </source>
</evidence>
<accession>A0A936YIE9</accession>
<evidence type="ECO:0000313" key="3">
    <source>
        <dbReference type="Proteomes" id="UP000633219"/>
    </source>
</evidence>
<protein>
    <recommendedName>
        <fullName evidence="4">Lipoprotein</fullName>
    </recommendedName>
</protein>
<reference evidence="2" key="1">
    <citation type="submission" date="2021-01" db="EMBL/GenBank/DDBJ databases">
        <title>Rhizobium sp. strain KVB221 16S ribosomal RNA gene Genome sequencing and assembly.</title>
        <authorList>
            <person name="Kang M."/>
        </authorList>
    </citation>
    <scope>NUCLEOTIDE SEQUENCE</scope>
    <source>
        <strain evidence="2">KVB221</strain>
    </source>
</reference>
<keyword evidence="3" id="KW-1185">Reference proteome</keyword>
<comment type="caution">
    <text evidence="2">The sequence shown here is derived from an EMBL/GenBank/DDBJ whole genome shotgun (WGS) entry which is preliminary data.</text>
</comment>
<name>A0A936YIE9_9HYPH</name>